<reference evidence="1" key="1">
    <citation type="submission" date="2020-07" db="EMBL/GenBank/DDBJ databases">
        <title>Huge and variable diversity of episymbiotic CPR bacteria and DPANN archaea in groundwater ecosystems.</title>
        <authorList>
            <person name="He C.Y."/>
            <person name="Keren R."/>
            <person name="Whittaker M."/>
            <person name="Farag I.F."/>
            <person name="Doudna J."/>
            <person name="Cate J.H.D."/>
            <person name="Banfield J.F."/>
        </authorList>
    </citation>
    <scope>NUCLEOTIDE SEQUENCE</scope>
    <source>
        <strain evidence="1">NC_groundwater_17_Pr7_B-0.1um_64_12</strain>
    </source>
</reference>
<dbReference type="Proteomes" id="UP000727962">
    <property type="component" value="Unassembled WGS sequence"/>
</dbReference>
<proteinExistence type="predicted"/>
<accession>A0A931PWI4</accession>
<sequence>MVPGYRDALSQPGTLQFRPAERYSKSVAHRACEEEEILMYVVVSKWETLPGKEDQFREAGRKARNAMRGTPGVESVQSLVTEDGAALAIIGYKDRSTYDKIVNDPNGPFAKTAQELQIEQFGRWAWSERGEPVAD</sequence>
<name>A0A931PWI4_FIMGI</name>
<dbReference type="AlphaFoldDB" id="A0A931PWI4"/>
<gene>
    <name evidence="1" type="ORF">HYR64_06165</name>
</gene>
<dbReference type="EMBL" id="JACOSL010000038">
    <property type="protein sequence ID" value="MBI1756676.1"/>
    <property type="molecule type" value="Genomic_DNA"/>
</dbReference>
<evidence type="ECO:0000313" key="1">
    <source>
        <dbReference type="EMBL" id="MBI1756676.1"/>
    </source>
</evidence>
<protein>
    <recommendedName>
        <fullName evidence="3">ABM domain-containing protein</fullName>
    </recommendedName>
</protein>
<dbReference type="SUPFAM" id="SSF54909">
    <property type="entry name" value="Dimeric alpha+beta barrel"/>
    <property type="match status" value="1"/>
</dbReference>
<comment type="caution">
    <text evidence="1">The sequence shown here is derived from an EMBL/GenBank/DDBJ whole genome shotgun (WGS) entry which is preliminary data.</text>
</comment>
<organism evidence="1 2">
    <name type="scientific">Fimbriimonas ginsengisoli</name>
    <dbReference type="NCBI Taxonomy" id="1005039"/>
    <lineage>
        <taxon>Bacteria</taxon>
        <taxon>Bacillati</taxon>
        <taxon>Armatimonadota</taxon>
        <taxon>Fimbriimonadia</taxon>
        <taxon>Fimbriimonadales</taxon>
        <taxon>Fimbriimonadaceae</taxon>
        <taxon>Fimbriimonas</taxon>
    </lineage>
</organism>
<evidence type="ECO:0008006" key="3">
    <source>
        <dbReference type="Google" id="ProtNLM"/>
    </source>
</evidence>
<dbReference type="InterPro" id="IPR011008">
    <property type="entry name" value="Dimeric_a/b-barrel"/>
</dbReference>
<evidence type="ECO:0000313" key="2">
    <source>
        <dbReference type="Proteomes" id="UP000727962"/>
    </source>
</evidence>